<dbReference type="Proteomes" id="UP000515124">
    <property type="component" value="Unplaced"/>
</dbReference>
<sequence>MAFYNTITHLLSLIALVYVAGEVLKNLTAQSCGCAPEISCSQYGYCGSGDDYWGQGYKEGSCTSSGGSTTTTPRTNGGGGSSVADVVTPELFNKIIYKGMVLRKIRKELLL</sequence>
<dbReference type="GeneID" id="110758392"/>
<gene>
    <name evidence="4" type="primary">LOC110758392</name>
</gene>
<keyword evidence="1" id="KW-0147">Chitin-binding</keyword>
<feature type="signal peptide" evidence="2">
    <location>
        <begin position="1"/>
        <end position="21"/>
    </location>
</feature>
<organism evidence="3 4">
    <name type="scientific">Prunus avium</name>
    <name type="common">Cherry</name>
    <name type="synonym">Cerasus avium</name>
    <dbReference type="NCBI Taxonomy" id="42229"/>
    <lineage>
        <taxon>Eukaryota</taxon>
        <taxon>Viridiplantae</taxon>
        <taxon>Streptophyta</taxon>
        <taxon>Embryophyta</taxon>
        <taxon>Tracheophyta</taxon>
        <taxon>Spermatophyta</taxon>
        <taxon>Magnoliopsida</taxon>
        <taxon>eudicotyledons</taxon>
        <taxon>Gunneridae</taxon>
        <taxon>Pentapetalae</taxon>
        <taxon>rosids</taxon>
        <taxon>fabids</taxon>
        <taxon>Rosales</taxon>
        <taxon>Rosaceae</taxon>
        <taxon>Amygdaloideae</taxon>
        <taxon>Amygdaleae</taxon>
        <taxon>Prunus</taxon>
    </lineage>
</organism>
<dbReference type="InterPro" id="IPR036861">
    <property type="entry name" value="Endochitinase-like_sf"/>
</dbReference>
<keyword evidence="2" id="KW-0732">Signal</keyword>
<protein>
    <submittedName>
        <fullName evidence="4">Basic endochitinase CHB4-like</fullName>
    </submittedName>
</protein>
<dbReference type="CDD" id="cd00035">
    <property type="entry name" value="ChtBD1"/>
    <property type="match status" value="1"/>
</dbReference>
<accession>A0A6P5SQL8</accession>
<dbReference type="SUPFAM" id="SSF57016">
    <property type="entry name" value="Plant lectins/antimicrobial peptides"/>
    <property type="match status" value="1"/>
</dbReference>
<reference evidence="4" key="1">
    <citation type="submission" date="2025-08" db="UniProtKB">
        <authorList>
            <consortium name="RefSeq"/>
        </authorList>
    </citation>
    <scope>IDENTIFICATION</scope>
</reference>
<evidence type="ECO:0000313" key="4">
    <source>
        <dbReference type="RefSeq" id="XP_021815946.1"/>
    </source>
</evidence>
<proteinExistence type="predicted"/>
<evidence type="ECO:0000313" key="3">
    <source>
        <dbReference type="Proteomes" id="UP000515124"/>
    </source>
</evidence>
<dbReference type="KEGG" id="pavi:110758392"/>
<keyword evidence="3" id="KW-1185">Reference proteome</keyword>
<evidence type="ECO:0000256" key="2">
    <source>
        <dbReference type="SAM" id="SignalP"/>
    </source>
</evidence>
<dbReference type="GO" id="GO:0008061">
    <property type="term" value="F:chitin binding"/>
    <property type="evidence" value="ECO:0007669"/>
    <property type="project" value="UniProtKB-KW"/>
</dbReference>
<dbReference type="AlphaFoldDB" id="A0A6P5SQL8"/>
<dbReference type="RefSeq" id="XP_021815946.1">
    <property type="nucleotide sequence ID" value="XM_021960254.1"/>
</dbReference>
<name>A0A6P5SQL8_PRUAV</name>
<evidence type="ECO:0000256" key="1">
    <source>
        <dbReference type="ARBA" id="ARBA00022669"/>
    </source>
</evidence>
<feature type="chain" id="PRO_5027818260" evidence="2">
    <location>
        <begin position="22"/>
        <end position="111"/>
    </location>
</feature>